<accession>A0A2M7W2E8</accession>
<gene>
    <name evidence="1" type="ORF">COX64_01680</name>
</gene>
<dbReference type="Proteomes" id="UP000228952">
    <property type="component" value="Unassembled WGS sequence"/>
</dbReference>
<sequence>MKSAVVASKQQIENEFAEKYGIYYQPSAKALATSLGKLASRQFARDDQMHTSGSALNTVETLGLGTTISFGDFRAPEIVLPGEQVENFVKKISMYHAFQVALPIIIEQEDLLHRIVDDLVEHPTKLEYKGLPVTVNPILSRDDIVYNREKGLVLVDPNLSPLGTAEILCMWDYFRDGSCNPKRFAINTARYFENQGLKVGESRIGLITYPDYVAAQSQKAFAAILTSLGWKCECVEPSEIGLEFATPKKYDLLWNHVRTLPVSIIKYAEENRIPIIDKPGFRIAESQLWFALLQLQALKPLFLRQGVSVDALSMLIPKSVLLKRVGSNIMICDGVSKEGLTYSIVDLNALRKKLGNNSSNVGVLKSLDTSGSKGVQVTHITRPKLLEKLPEDGTPVTIQECISNSIPGTKLELYSVSNGTALQPFALAAMTSNTGGVIVHGGSETYQALCKYAFTAM</sequence>
<dbReference type="AlphaFoldDB" id="A0A2M7W2E8"/>
<organism evidence="1 2">
    <name type="scientific">Candidatus Dojkabacteria bacterium CG_4_10_14_0_2_um_filter_Dojkabacteria_WS6_41_15</name>
    <dbReference type="NCBI Taxonomy" id="2014249"/>
    <lineage>
        <taxon>Bacteria</taxon>
        <taxon>Candidatus Dojkabacteria</taxon>
    </lineage>
</organism>
<name>A0A2M7W2E8_9BACT</name>
<evidence type="ECO:0000313" key="2">
    <source>
        <dbReference type="Proteomes" id="UP000228952"/>
    </source>
</evidence>
<dbReference type="EMBL" id="PFQB01000040">
    <property type="protein sequence ID" value="PJA14737.1"/>
    <property type="molecule type" value="Genomic_DNA"/>
</dbReference>
<proteinExistence type="predicted"/>
<evidence type="ECO:0000313" key="1">
    <source>
        <dbReference type="EMBL" id="PJA14737.1"/>
    </source>
</evidence>
<protein>
    <submittedName>
        <fullName evidence="1">Uncharacterized protein</fullName>
    </submittedName>
</protein>
<comment type="caution">
    <text evidence="1">The sequence shown here is derived from an EMBL/GenBank/DDBJ whole genome shotgun (WGS) entry which is preliminary data.</text>
</comment>
<reference evidence="2" key="1">
    <citation type="submission" date="2017-09" db="EMBL/GenBank/DDBJ databases">
        <title>Depth-based differentiation of microbial function through sediment-hosted aquifers and enrichment of novel symbionts in the deep terrestrial subsurface.</title>
        <authorList>
            <person name="Probst A.J."/>
            <person name="Ladd B."/>
            <person name="Jarett J.K."/>
            <person name="Geller-Mcgrath D.E."/>
            <person name="Sieber C.M.K."/>
            <person name="Emerson J.B."/>
            <person name="Anantharaman K."/>
            <person name="Thomas B.C."/>
            <person name="Malmstrom R."/>
            <person name="Stieglmeier M."/>
            <person name="Klingl A."/>
            <person name="Woyke T."/>
            <person name="Ryan C.M."/>
            <person name="Banfield J.F."/>
        </authorList>
    </citation>
    <scope>NUCLEOTIDE SEQUENCE [LARGE SCALE GENOMIC DNA]</scope>
</reference>